<organism evidence="1">
    <name type="scientific">Clostridium butyricum</name>
    <dbReference type="NCBI Taxonomy" id="1492"/>
    <lineage>
        <taxon>Bacteria</taxon>
        <taxon>Bacillati</taxon>
        <taxon>Bacillota</taxon>
        <taxon>Clostridia</taxon>
        <taxon>Eubacteriales</taxon>
        <taxon>Clostridiaceae</taxon>
        <taxon>Clostridium</taxon>
    </lineage>
</organism>
<reference evidence="1" key="1">
    <citation type="submission" date="2019-11" db="EMBL/GenBank/DDBJ databases">
        <authorList>
            <person name="Feng L."/>
        </authorList>
    </citation>
    <scope>NUCLEOTIDE SEQUENCE</scope>
    <source>
        <strain evidence="1">CButyricumLFYP62</strain>
    </source>
</reference>
<protein>
    <submittedName>
        <fullName evidence="1">Uncharacterized protein</fullName>
    </submittedName>
</protein>
<evidence type="ECO:0000313" key="1">
    <source>
        <dbReference type="EMBL" id="VYT82444.1"/>
    </source>
</evidence>
<proteinExistence type="predicted"/>
<sequence length="230" mass="27625">MESYVLKILEDYLAWEKLKQLKNYNRLSQKGKDELRLENDNDAKYYYKIIGLTKEKALYADTIISFWTPYSRLLKVEADWTAYKTSKSLESLINQIKTNRKNDYTEKIRRVNGNIEEFAKICYTKGNYMLLPERQMNNQRYSVTEDRIDLTLHECFEKGALAKFFRNENELKDWIDKQDLSSVFVNGHMCKDKINWFVIEDKPKFISEMKADEIYEYLRNAILLIQKRNK</sequence>
<name>A0A6N2ZSK6_CLOBU</name>
<gene>
    <name evidence="1" type="ORF">CBLFYP62_00831</name>
</gene>
<accession>A0A6N2ZSK6</accession>
<dbReference type="RefSeq" id="WP_156736266.1">
    <property type="nucleotide sequence ID" value="NZ_CACRTU010000009.1"/>
</dbReference>
<dbReference type="EMBL" id="CACRTU010000009">
    <property type="protein sequence ID" value="VYT82444.1"/>
    <property type="molecule type" value="Genomic_DNA"/>
</dbReference>
<dbReference type="AlphaFoldDB" id="A0A6N2ZSK6"/>